<feature type="transmembrane region" description="Helical" evidence="1">
    <location>
        <begin position="39"/>
        <end position="61"/>
    </location>
</feature>
<dbReference type="RefSeq" id="WP_251604313.1">
    <property type="nucleotide sequence ID" value="NZ_JAMQJY010000001.1"/>
</dbReference>
<dbReference type="Proteomes" id="UP001203665">
    <property type="component" value="Unassembled WGS sequence"/>
</dbReference>
<evidence type="ECO:0000313" key="4">
    <source>
        <dbReference type="Proteomes" id="UP001203665"/>
    </source>
</evidence>
<dbReference type="PIRSF" id="PIRSF038959">
    <property type="entry name" value="SdpI"/>
    <property type="match status" value="1"/>
</dbReference>
<keyword evidence="1" id="KW-1133">Transmembrane helix</keyword>
<dbReference type="PANTHER" id="PTHR37810:SF5">
    <property type="entry name" value="IMMUNITY PROTEIN SDPI"/>
    <property type="match status" value="1"/>
</dbReference>
<evidence type="ECO:0000256" key="1">
    <source>
        <dbReference type="SAM" id="Phobius"/>
    </source>
</evidence>
<feature type="transmembrane region" description="Helical" evidence="1">
    <location>
        <begin position="82"/>
        <end position="103"/>
    </location>
</feature>
<proteinExistence type="predicted"/>
<feature type="transmembrane region" description="Helical" evidence="1">
    <location>
        <begin position="109"/>
        <end position="129"/>
    </location>
</feature>
<name>A0ABT0XF07_9BACI</name>
<dbReference type="InterPro" id="IPR026272">
    <property type="entry name" value="SdpI"/>
</dbReference>
<sequence length="209" mass="23055">MKATYIAISLFLASVLLSVVTYSQLPDQLAVHWTNGEVTGTLPAVAAITIMPAFMVILFLVNQFLIRVMRKMTSVQAKVEQVICAVLPGLLFVCHGLIIFSGLDYSINIEAIIGISLGVVMMIIGNIMPQVKRNAIFGARNRWTLQNDQVWAIVNRLAGKLFFACGLVIFIGAIIIPTYQMAVVLTSVLIIVIIIQRYSHVTYQRVTSN</sequence>
<gene>
    <name evidence="3" type="ORF">NDM98_02460</name>
</gene>
<comment type="caution">
    <text evidence="3">The sequence shown here is derived from an EMBL/GenBank/DDBJ whole genome shotgun (WGS) entry which is preliminary data.</text>
</comment>
<organism evidence="3 4">
    <name type="scientific">Alkalicoccobacillus plakortidis</name>
    <dbReference type="NCBI Taxonomy" id="444060"/>
    <lineage>
        <taxon>Bacteria</taxon>
        <taxon>Bacillati</taxon>
        <taxon>Bacillota</taxon>
        <taxon>Bacilli</taxon>
        <taxon>Bacillales</taxon>
        <taxon>Bacillaceae</taxon>
        <taxon>Alkalicoccobacillus</taxon>
    </lineage>
</organism>
<dbReference type="EMBL" id="JAMQJY010000001">
    <property type="protein sequence ID" value="MCM2674486.1"/>
    <property type="molecule type" value="Genomic_DNA"/>
</dbReference>
<dbReference type="InterPro" id="IPR025962">
    <property type="entry name" value="SdpI/YhfL"/>
</dbReference>
<protein>
    <submittedName>
        <fullName evidence="3">SdpI family protein</fullName>
    </submittedName>
</protein>
<dbReference type="InterPro" id="IPR012867">
    <property type="entry name" value="DUF1648"/>
</dbReference>
<keyword evidence="1" id="KW-0472">Membrane</keyword>
<dbReference type="Pfam" id="PF13630">
    <property type="entry name" value="SdpI"/>
    <property type="match status" value="1"/>
</dbReference>
<feature type="transmembrane region" description="Helical" evidence="1">
    <location>
        <begin position="181"/>
        <end position="199"/>
    </location>
</feature>
<evidence type="ECO:0000259" key="2">
    <source>
        <dbReference type="Pfam" id="PF07853"/>
    </source>
</evidence>
<accession>A0ABT0XF07</accession>
<keyword evidence="1" id="KW-0812">Transmembrane</keyword>
<feature type="domain" description="DUF1648" evidence="2">
    <location>
        <begin position="10"/>
        <end position="56"/>
    </location>
</feature>
<dbReference type="PANTHER" id="PTHR37810">
    <property type="entry name" value="IMMUNITY PROTEIN SDPI"/>
    <property type="match status" value="1"/>
</dbReference>
<evidence type="ECO:0000313" key="3">
    <source>
        <dbReference type="EMBL" id="MCM2674486.1"/>
    </source>
</evidence>
<feature type="transmembrane region" description="Helical" evidence="1">
    <location>
        <begin position="150"/>
        <end position="175"/>
    </location>
</feature>
<keyword evidence="4" id="KW-1185">Reference proteome</keyword>
<reference evidence="3" key="1">
    <citation type="submission" date="2022-06" db="EMBL/GenBank/DDBJ databases">
        <title>Alkalicoccobacillus porphyridii sp. nov., isolated from a marine red alga, Porphyridium purpureum and reclassification of Shouchella plakortidis and Shouchella gibsonii as Alkalicoccobacillus plakortidis comb. nov. and Alkalicoccobacillus gibsonii comb. nov.</title>
        <authorList>
            <person name="Kim K.H."/>
            <person name="Lee J.K."/>
            <person name="Han D.M."/>
            <person name="Baek J.H."/>
            <person name="Jeon C.O."/>
        </authorList>
    </citation>
    <scope>NUCLEOTIDE SEQUENCE</scope>
    <source>
        <strain evidence="3">DSM 19153</strain>
    </source>
</reference>
<dbReference type="Pfam" id="PF07853">
    <property type="entry name" value="DUF1648"/>
    <property type="match status" value="1"/>
</dbReference>